<protein>
    <recommendedName>
        <fullName evidence="3">Aminoglycoside phosphotransferase domain-containing protein</fullName>
    </recommendedName>
</protein>
<comment type="caution">
    <text evidence="1">The sequence shown here is derived from an EMBL/GenBank/DDBJ whole genome shotgun (WGS) entry which is preliminary data.</text>
</comment>
<evidence type="ECO:0000313" key="1">
    <source>
        <dbReference type="EMBL" id="GMA27950.1"/>
    </source>
</evidence>
<sequence length="338" mass="36465">MTALLVPATAEDEHDRTWIIRRAWPDKEGGVTVEAVHPAERHARAGRMVGGAVELGPLGADRRLPALAEAARSGTVLVHRLGRRAVVREHDGGAYRKIVRAGRAAELAASSAPEGWPAAFTLAAVLEADEQSVRFAALPGRTLRTIGAAEGDEWIAAWRALAEAWADVPGAPASIGAEHGPEREAAVLLAWARMAAPLGPHAPALLRRAERLAERLQDGTAQPLRPAHRDLHDGQVLWHPRHGLGLLDLDTAASAEPALDLGNLLAHLDWRVRQGGLRALRAARIRSMLQRTAAAVDVDPERLRLAERVAALRIACVHRFRPPSRAAAERLLLDELAR</sequence>
<name>A0AA37UJ87_9MICO</name>
<dbReference type="InterPro" id="IPR011009">
    <property type="entry name" value="Kinase-like_dom_sf"/>
</dbReference>
<accession>A0AA37UJ87</accession>
<evidence type="ECO:0008006" key="3">
    <source>
        <dbReference type="Google" id="ProtNLM"/>
    </source>
</evidence>
<evidence type="ECO:0000313" key="2">
    <source>
        <dbReference type="Proteomes" id="UP001157160"/>
    </source>
</evidence>
<keyword evidence="2" id="KW-1185">Reference proteome</keyword>
<dbReference type="Proteomes" id="UP001157160">
    <property type="component" value="Unassembled WGS sequence"/>
</dbReference>
<gene>
    <name evidence="1" type="ORF">GCM10025874_12030</name>
</gene>
<dbReference type="SUPFAM" id="SSF56112">
    <property type="entry name" value="Protein kinase-like (PK-like)"/>
    <property type="match status" value="1"/>
</dbReference>
<reference evidence="1 2" key="1">
    <citation type="journal article" date="2014" name="Int. J. Syst. Evol. Microbiol.">
        <title>Complete genome sequence of Corynebacterium casei LMG S-19264T (=DSM 44701T), isolated from a smear-ripened cheese.</title>
        <authorList>
            <consortium name="US DOE Joint Genome Institute (JGI-PGF)"/>
            <person name="Walter F."/>
            <person name="Albersmeier A."/>
            <person name="Kalinowski J."/>
            <person name="Ruckert C."/>
        </authorList>
    </citation>
    <scope>NUCLEOTIDE SEQUENCE [LARGE SCALE GENOMIC DNA]</scope>
    <source>
        <strain evidence="1 2">NBRC 112289</strain>
    </source>
</reference>
<dbReference type="Gene3D" id="3.90.1200.10">
    <property type="match status" value="1"/>
</dbReference>
<dbReference type="AlphaFoldDB" id="A0AA37UJ87"/>
<dbReference type="RefSeq" id="WP_284230979.1">
    <property type="nucleotide sequence ID" value="NZ_BSUL01000001.1"/>
</dbReference>
<dbReference type="EMBL" id="BSUL01000001">
    <property type="protein sequence ID" value="GMA27950.1"/>
    <property type="molecule type" value="Genomic_DNA"/>
</dbReference>
<organism evidence="1 2">
    <name type="scientific">Arenivirga flava</name>
    <dbReference type="NCBI Taxonomy" id="1930060"/>
    <lineage>
        <taxon>Bacteria</taxon>
        <taxon>Bacillati</taxon>
        <taxon>Actinomycetota</taxon>
        <taxon>Actinomycetes</taxon>
        <taxon>Micrococcales</taxon>
        <taxon>Microbacteriaceae</taxon>
        <taxon>Arenivirga</taxon>
    </lineage>
</organism>
<proteinExistence type="predicted"/>